<feature type="compositionally biased region" description="Basic and acidic residues" evidence="1">
    <location>
        <begin position="320"/>
        <end position="333"/>
    </location>
</feature>
<organism evidence="2 3">
    <name type="scientific">Corynespora cassiicola Philippines</name>
    <dbReference type="NCBI Taxonomy" id="1448308"/>
    <lineage>
        <taxon>Eukaryota</taxon>
        <taxon>Fungi</taxon>
        <taxon>Dikarya</taxon>
        <taxon>Ascomycota</taxon>
        <taxon>Pezizomycotina</taxon>
        <taxon>Dothideomycetes</taxon>
        <taxon>Pleosporomycetidae</taxon>
        <taxon>Pleosporales</taxon>
        <taxon>Corynesporascaceae</taxon>
        <taxon>Corynespora</taxon>
    </lineage>
</organism>
<sequence length="659" mass="74482">MANEEQRRAFADYMGTASPQANQVGPYNPAAAGQQQQPYYNQVGTPTPAPFQYPLGHPAFDAGPQPACPPNQYQGHAGLQGFGSLQAPPAAPTPPAASASLAPGFAGGFSMPPPPRPPGYQPLPRQFAPQAQGQPPAHGQYNPAAWHYNNLPPPPLPPGQDNLAGPMVHQPQAAHDHMIRNQESTQANYHYEFPDPPPLLAQEMQKLETENNVTVLLCHTCGECGRMRSAGYHRKHPVIPGRPPIVGTCGRCSKKLDKKHRRHRNRRHRSTSLTRIRTCQGDEQCDWPDEDFRIEIRNGGRGRRRDRDDSDVYIIRHRSTSREAPVRKSESRTRLGVRVLQNEERSPPPILRRKTEVRVRSVSPPYNLRFRRVVEVSPSPPPPRARVLSRQYEEEPPPPVRRSTTRFVYESDEEVPSSADLPPRSPSPVRVHLSHQRGRDDAEARLAAHPAPYRAVRPGHYRHYVREIEESLDPPPRAPDRGKLKEPRVQFATNSPPPVRREEVEVKIKYPPGQYLEDSPSPPLDELARLRIRRSSDDGRRPPPRERSPPPRPRYRDVEEVLVRRRSPVPAPTRGREFVRASITERSPPPAAVRAPSPQCEEEFTDSGSDDLGELIEVKEWRGYDENGRPTTFVEERRRHFPEERGGRRETPVVGFRDV</sequence>
<dbReference type="STRING" id="1448308.A0A2T2N5T8"/>
<feature type="compositionally biased region" description="Low complexity" evidence="1">
    <location>
        <begin position="96"/>
        <end position="110"/>
    </location>
</feature>
<feature type="compositionally biased region" description="Low complexity" evidence="1">
    <location>
        <begin position="122"/>
        <end position="137"/>
    </location>
</feature>
<evidence type="ECO:0000256" key="1">
    <source>
        <dbReference type="SAM" id="MobiDB-lite"/>
    </source>
</evidence>
<evidence type="ECO:0000313" key="2">
    <source>
        <dbReference type="EMBL" id="PSN60812.1"/>
    </source>
</evidence>
<feature type="compositionally biased region" description="Basic and acidic residues" evidence="1">
    <location>
        <begin position="532"/>
        <end position="563"/>
    </location>
</feature>
<feature type="compositionally biased region" description="Pro residues" evidence="1">
    <location>
        <begin position="111"/>
        <end position="121"/>
    </location>
</feature>
<name>A0A2T2N5T8_CORCC</name>
<feature type="region of interest" description="Disordered" evidence="1">
    <location>
        <begin position="375"/>
        <end position="442"/>
    </location>
</feature>
<keyword evidence="3" id="KW-1185">Reference proteome</keyword>
<gene>
    <name evidence="2" type="ORF">BS50DRAFT_625820</name>
</gene>
<dbReference type="OrthoDB" id="5415512at2759"/>
<feature type="region of interest" description="Disordered" evidence="1">
    <location>
        <begin position="319"/>
        <end position="341"/>
    </location>
</feature>
<accession>A0A2T2N5T8</accession>
<feature type="region of interest" description="Disordered" evidence="1">
    <location>
        <begin position="467"/>
        <end position="504"/>
    </location>
</feature>
<dbReference type="AlphaFoldDB" id="A0A2T2N5T8"/>
<proteinExistence type="predicted"/>
<feature type="region of interest" description="Disordered" evidence="1">
    <location>
        <begin position="1"/>
        <end position="173"/>
    </location>
</feature>
<reference evidence="2 3" key="1">
    <citation type="journal article" date="2018" name="Front. Microbiol.">
        <title>Genome-Wide Analysis of Corynespora cassiicola Leaf Fall Disease Putative Effectors.</title>
        <authorList>
            <person name="Lopez D."/>
            <person name="Ribeiro S."/>
            <person name="Label P."/>
            <person name="Fumanal B."/>
            <person name="Venisse J.S."/>
            <person name="Kohler A."/>
            <person name="de Oliveira R.R."/>
            <person name="Labutti K."/>
            <person name="Lipzen A."/>
            <person name="Lail K."/>
            <person name="Bauer D."/>
            <person name="Ohm R.A."/>
            <person name="Barry K.W."/>
            <person name="Spatafora J."/>
            <person name="Grigoriev I.V."/>
            <person name="Martin F.M."/>
            <person name="Pujade-Renaud V."/>
        </authorList>
    </citation>
    <scope>NUCLEOTIDE SEQUENCE [LARGE SCALE GENOMIC DNA]</scope>
    <source>
        <strain evidence="2 3">Philippines</strain>
    </source>
</reference>
<feature type="compositionally biased region" description="Acidic residues" evidence="1">
    <location>
        <begin position="600"/>
        <end position="612"/>
    </location>
</feature>
<feature type="region of interest" description="Disordered" evidence="1">
    <location>
        <begin position="638"/>
        <end position="659"/>
    </location>
</feature>
<feature type="compositionally biased region" description="Low complexity" evidence="1">
    <location>
        <begin position="25"/>
        <end position="42"/>
    </location>
</feature>
<feature type="compositionally biased region" description="Basic and acidic residues" evidence="1">
    <location>
        <begin position="478"/>
        <end position="488"/>
    </location>
</feature>
<feature type="compositionally biased region" description="Basic and acidic residues" evidence="1">
    <location>
        <begin position="1"/>
        <end position="10"/>
    </location>
</feature>
<feature type="region of interest" description="Disordered" evidence="1">
    <location>
        <begin position="532"/>
        <end position="612"/>
    </location>
</feature>
<protein>
    <submittedName>
        <fullName evidence="2">Uncharacterized protein</fullName>
    </submittedName>
</protein>
<evidence type="ECO:0000313" key="3">
    <source>
        <dbReference type="Proteomes" id="UP000240883"/>
    </source>
</evidence>
<dbReference type="EMBL" id="KZ678147">
    <property type="protein sequence ID" value="PSN60812.1"/>
    <property type="molecule type" value="Genomic_DNA"/>
</dbReference>
<dbReference type="Proteomes" id="UP000240883">
    <property type="component" value="Unassembled WGS sequence"/>
</dbReference>